<dbReference type="RefSeq" id="WP_162319067.1">
    <property type="nucleotide sequence ID" value="NZ_JAHQXF010000002.1"/>
</dbReference>
<reference evidence="2 3" key="1">
    <citation type="submission" date="2021-06" db="EMBL/GenBank/DDBJ databases">
        <title>New haloarchaea isolates fom saline soil.</title>
        <authorList>
            <person name="Duran-Viseras A."/>
            <person name="Sanchez-Porro C.S."/>
            <person name="Ventosa A."/>
        </authorList>
    </citation>
    <scope>NUCLEOTIDE SEQUENCE [LARGE SCALE GENOMIC DNA]</scope>
    <source>
        <strain evidence="2 3">JCM 183640</strain>
    </source>
</reference>
<sequence length="108" mass="11849">MSNTTTVRSDGWGELAHLSANERYRLLASDRRRVLLDALKETTVPTALASLATEVAAREEGVDAGDDEAVERVAVTLHHNHLPRMEDADLLRYDATTNCVVAESVSME</sequence>
<feature type="domain" description="DUF7344" evidence="1">
    <location>
        <begin position="24"/>
        <end position="100"/>
    </location>
</feature>
<accession>A0A8J7Y5M1</accession>
<evidence type="ECO:0000313" key="3">
    <source>
        <dbReference type="Proteomes" id="UP000766550"/>
    </source>
</evidence>
<proteinExistence type="predicted"/>
<evidence type="ECO:0000313" key="2">
    <source>
        <dbReference type="EMBL" id="MBV0924502.1"/>
    </source>
</evidence>
<protein>
    <recommendedName>
        <fullName evidence="1">DUF7344 domain-containing protein</fullName>
    </recommendedName>
</protein>
<dbReference type="AlphaFoldDB" id="A0A8J7Y5M1"/>
<dbReference type="InterPro" id="IPR055768">
    <property type="entry name" value="DUF7344"/>
</dbReference>
<dbReference type="Pfam" id="PF24035">
    <property type="entry name" value="DUF7344"/>
    <property type="match status" value="1"/>
</dbReference>
<evidence type="ECO:0000259" key="1">
    <source>
        <dbReference type="Pfam" id="PF24035"/>
    </source>
</evidence>
<gene>
    <name evidence="2" type="ORF">KTS45_09860</name>
</gene>
<comment type="caution">
    <text evidence="2">The sequence shown here is derived from an EMBL/GenBank/DDBJ whole genome shotgun (WGS) entry which is preliminary data.</text>
</comment>
<organism evidence="2 3">
    <name type="scientific">Haloarcula limicola</name>
    <dbReference type="NCBI Taxonomy" id="1429915"/>
    <lineage>
        <taxon>Archaea</taxon>
        <taxon>Methanobacteriati</taxon>
        <taxon>Methanobacteriota</taxon>
        <taxon>Stenosarchaea group</taxon>
        <taxon>Halobacteria</taxon>
        <taxon>Halobacteriales</taxon>
        <taxon>Haloarculaceae</taxon>
        <taxon>Haloarcula</taxon>
    </lineage>
</organism>
<dbReference type="Proteomes" id="UP000766550">
    <property type="component" value="Unassembled WGS sequence"/>
</dbReference>
<dbReference type="EMBL" id="JAHQXF010000002">
    <property type="protein sequence ID" value="MBV0924502.1"/>
    <property type="molecule type" value="Genomic_DNA"/>
</dbReference>
<name>A0A8J7Y5M1_9EURY</name>
<dbReference type="OrthoDB" id="177799at2157"/>
<keyword evidence="3" id="KW-1185">Reference proteome</keyword>